<dbReference type="AlphaFoldDB" id="A0A9P9DKB2"/>
<protein>
    <submittedName>
        <fullName evidence="1">Uncharacterized protein</fullName>
    </submittedName>
</protein>
<dbReference type="EMBL" id="JAGMWT010000010">
    <property type="protein sequence ID" value="KAH7120838.1"/>
    <property type="molecule type" value="Genomic_DNA"/>
</dbReference>
<keyword evidence="2" id="KW-1185">Reference proteome</keyword>
<sequence length="120" mass="13198">MAGLARTQRANTFKGKPFVKGFSTMLVPTRQSGDWLLWQLLYNKNGSCISYLNNTLPHAENVSISNLENARHVVGWCSEARNSAGASGTKYTIARSRLAQCHAGCALEEARNISGERRNV</sequence>
<evidence type="ECO:0000313" key="2">
    <source>
        <dbReference type="Proteomes" id="UP000700596"/>
    </source>
</evidence>
<proteinExistence type="predicted"/>
<accession>A0A9P9DKB2</accession>
<reference evidence="1" key="1">
    <citation type="journal article" date="2021" name="Nat. Commun.">
        <title>Genetic determinants of endophytism in the Arabidopsis root mycobiome.</title>
        <authorList>
            <person name="Mesny F."/>
            <person name="Miyauchi S."/>
            <person name="Thiergart T."/>
            <person name="Pickel B."/>
            <person name="Atanasova L."/>
            <person name="Karlsson M."/>
            <person name="Huettel B."/>
            <person name="Barry K.W."/>
            <person name="Haridas S."/>
            <person name="Chen C."/>
            <person name="Bauer D."/>
            <person name="Andreopoulos W."/>
            <person name="Pangilinan J."/>
            <person name="LaButti K."/>
            <person name="Riley R."/>
            <person name="Lipzen A."/>
            <person name="Clum A."/>
            <person name="Drula E."/>
            <person name="Henrissat B."/>
            <person name="Kohler A."/>
            <person name="Grigoriev I.V."/>
            <person name="Martin F.M."/>
            <person name="Hacquard S."/>
        </authorList>
    </citation>
    <scope>NUCLEOTIDE SEQUENCE</scope>
    <source>
        <strain evidence="1">MPI-CAGE-CH-0243</strain>
    </source>
</reference>
<dbReference type="Proteomes" id="UP000700596">
    <property type="component" value="Unassembled WGS sequence"/>
</dbReference>
<organism evidence="1 2">
    <name type="scientific">Dendryphion nanum</name>
    <dbReference type="NCBI Taxonomy" id="256645"/>
    <lineage>
        <taxon>Eukaryota</taxon>
        <taxon>Fungi</taxon>
        <taxon>Dikarya</taxon>
        <taxon>Ascomycota</taxon>
        <taxon>Pezizomycotina</taxon>
        <taxon>Dothideomycetes</taxon>
        <taxon>Pleosporomycetidae</taxon>
        <taxon>Pleosporales</taxon>
        <taxon>Torulaceae</taxon>
        <taxon>Dendryphion</taxon>
    </lineage>
</organism>
<evidence type="ECO:0000313" key="1">
    <source>
        <dbReference type="EMBL" id="KAH7120838.1"/>
    </source>
</evidence>
<dbReference type="OrthoDB" id="1577640at2759"/>
<gene>
    <name evidence="1" type="ORF">B0J11DRAFT_532711</name>
</gene>
<name>A0A9P9DKB2_9PLEO</name>
<comment type="caution">
    <text evidence="1">The sequence shown here is derived from an EMBL/GenBank/DDBJ whole genome shotgun (WGS) entry which is preliminary data.</text>
</comment>